<dbReference type="HOGENOM" id="CLU_1431644_0_0_2"/>
<evidence type="ECO:0008006" key="3">
    <source>
        <dbReference type="Google" id="ProtNLM"/>
    </source>
</evidence>
<evidence type="ECO:0000313" key="2">
    <source>
        <dbReference type="Proteomes" id="UP000002487"/>
    </source>
</evidence>
<dbReference type="InParanoid" id="Q8TS19"/>
<dbReference type="EnsemblBacteria" id="AAM04420">
    <property type="protein sequence ID" value="AAM04420"/>
    <property type="gene ID" value="MA_0988"/>
</dbReference>
<reference evidence="1 2" key="1">
    <citation type="journal article" date="2002" name="Genome Res.">
        <title>The genome of Methanosarcina acetivorans reveals extensive metabolic and physiological diversity.</title>
        <authorList>
            <person name="Galagan J.E."/>
            <person name="Nusbaum C."/>
            <person name="Roy A."/>
            <person name="Endrizzi M.G."/>
            <person name="Macdonald P."/>
            <person name="FitzHugh W."/>
            <person name="Calvo S."/>
            <person name="Engels R."/>
            <person name="Smirnov S."/>
            <person name="Atnoor D."/>
            <person name="Brown A."/>
            <person name="Allen N."/>
            <person name="Naylor J."/>
            <person name="Stange-Thomann N."/>
            <person name="DeArellano K."/>
            <person name="Johnson R."/>
            <person name="Linton L."/>
            <person name="McEwan P."/>
            <person name="McKernan K."/>
            <person name="Talamas J."/>
            <person name="Tirrell A."/>
            <person name="Ye W."/>
            <person name="Zimmer A."/>
            <person name="Barber R.D."/>
            <person name="Cann I."/>
            <person name="Graham D.E."/>
            <person name="Grahame D.A."/>
            <person name="Guss A."/>
            <person name="Hedderich R."/>
            <person name="Ingram-Smith C."/>
            <person name="Kuettner C.H."/>
            <person name="Krzycki J.A."/>
            <person name="Leigh J.A."/>
            <person name="Li W."/>
            <person name="Liu J."/>
            <person name="Mukhopadhyay B."/>
            <person name="Reeve J.N."/>
            <person name="Smith K."/>
            <person name="Springer T.A."/>
            <person name="Umayam L.A."/>
            <person name="White O."/>
            <person name="White R.H."/>
            <person name="de Macario E.C."/>
            <person name="Ferry J.G."/>
            <person name="Jarrell K.F."/>
            <person name="Jing H."/>
            <person name="Macario A.J.L."/>
            <person name="Paulsen I."/>
            <person name="Pritchett M."/>
            <person name="Sowers K.R."/>
            <person name="Swanson R.V."/>
            <person name="Zinder S.H."/>
            <person name="Lander E."/>
            <person name="Metcalf W.W."/>
            <person name="Birren B."/>
        </authorList>
    </citation>
    <scope>NUCLEOTIDE SEQUENCE [LARGE SCALE GENOMIC DNA]</scope>
    <source>
        <strain evidence="2">ATCC 35395 / DSM 2834 / JCM 12185 / C2A</strain>
    </source>
</reference>
<dbReference type="Proteomes" id="UP000002487">
    <property type="component" value="Chromosome"/>
</dbReference>
<evidence type="ECO:0000313" key="1">
    <source>
        <dbReference type="EMBL" id="AAM04420.1"/>
    </source>
</evidence>
<sequence>MIAIINLASLFSFNRVNAMDRRQRFKKHDWLISKTQSILEHYSCPESCNASCCKTHIIDFRRKEYERILKNVDKESANILKSNAVKSELEGCYKAIVGNCPLLINSKCRIYDNRPEACRSFPFVIIPDEEAGFGLTLLLCPMSVNIIQDYAQWYESVNSTMHSRLNALYEQYKNIDKNNDFCIEMKEHNLDSFIEFLEKR</sequence>
<gene>
    <name evidence="1" type="ordered locus">MA_0988</name>
</gene>
<dbReference type="InterPro" id="IPR005358">
    <property type="entry name" value="Puta_zinc/iron-chelating_dom"/>
</dbReference>
<name>Q8TS19_METAC</name>
<keyword evidence="2" id="KW-1185">Reference proteome</keyword>
<accession>Q8TS19</accession>
<dbReference type="Pfam" id="PF03692">
    <property type="entry name" value="CxxCxxCC"/>
    <property type="match status" value="1"/>
</dbReference>
<dbReference type="EMBL" id="AE010299">
    <property type="protein sequence ID" value="AAM04420.1"/>
    <property type="molecule type" value="Genomic_DNA"/>
</dbReference>
<organism evidence="1 2">
    <name type="scientific">Methanosarcina acetivorans (strain ATCC 35395 / DSM 2834 / JCM 12185 / C2A)</name>
    <dbReference type="NCBI Taxonomy" id="188937"/>
    <lineage>
        <taxon>Archaea</taxon>
        <taxon>Methanobacteriati</taxon>
        <taxon>Methanobacteriota</taxon>
        <taxon>Stenosarchaea group</taxon>
        <taxon>Methanomicrobia</taxon>
        <taxon>Methanosarcinales</taxon>
        <taxon>Methanosarcinaceae</taxon>
        <taxon>Methanosarcina</taxon>
    </lineage>
</organism>
<protein>
    <recommendedName>
        <fullName evidence="3">YkgJ family cysteine cluster protein</fullName>
    </recommendedName>
</protein>
<dbReference type="KEGG" id="mac:MA_0988"/>
<dbReference type="AlphaFoldDB" id="Q8TS19"/>
<proteinExistence type="predicted"/>